<dbReference type="EMBL" id="MN740202">
    <property type="protein sequence ID" value="QHT93209.1"/>
    <property type="molecule type" value="Genomic_DNA"/>
</dbReference>
<feature type="region of interest" description="Disordered" evidence="1">
    <location>
        <begin position="1"/>
        <end position="56"/>
    </location>
</feature>
<evidence type="ECO:0000256" key="1">
    <source>
        <dbReference type="SAM" id="MobiDB-lite"/>
    </source>
</evidence>
<evidence type="ECO:0000313" key="2">
    <source>
        <dbReference type="EMBL" id="QHT93209.1"/>
    </source>
</evidence>
<reference evidence="2" key="1">
    <citation type="journal article" date="2020" name="Nature">
        <title>Giant virus diversity and host interactions through global metagenomics.</title>
        <authorList>
            <person name="Schulz F."/>
            <person name="Roux S."/>
            <person name="Paez-Espino D."/>
            <person name="Jungbluth S."/>
            <person name="Walsh D.A."/>
            <person name="Denef V.J."/>
            <person name="McMahon K.D."/>
            <person name="Konstantinidis K.T."/>
            <person name="Eloe-Fadrosh E.A."/>
            <person name="Kyrpides N.C."/>
            <person name="Woyke T."/>
        </authorList>
    </citation>
    <scope>NUCLEOTIDE SEQUENCE</scope>
    <source>
        <strain evidence="2">GVMAG-M-3300023210-19</strain>
    </source>
</reference>
<name>A0A6C0IK61_9ZZZZ</name>
<accession>A0A6C0IK61</accession>
<organism evidence="2">
    <name type="scientific">viral metagenome</name>
    <dbReference type="NCBI Taxonomy" id="1070528"/>
    <lineage>
        <taxon>unclassified sequences</taxon>
        <taxon>metagenomes</taxon>
        <taxon>organismal metagenomes</taxon>
    </lineage>
</organism>
<proteinExistence type="predicted"/>
<sequence>MPKTSEPPAVSRKLRLEDFLDDDDQQTPQNNKQYSRNDEKVAKNQQEYGQKKRIKP</sequence>
<dbReference type="AlphaFoldDB" id="A0A6C0IK61"/>
<protein>
    <submittedName>
        <fullName evidence="2">Uncharacterized protein</fullName>
    </submittedName>
</protein>